<comment type="similarity">
    <text evidence="1">Belongs to the RemA family.</text>
</comment>
<dbReference type="InterPro" id="IPR007169">
    <property type="entry name" value="RemA-like"/>
</dbReference>
<dbReference type="Proteomes" id="UP000196710">
    <property type="component" value="Chromosome"/>
</dbReference>
<dbReference type="AlphaFoldDB" id="A0A1Z2XPI5"/>
<protein>
    <recommendedName>
        <fullName evidence="1">Putative regulatory protein ADH66_06600</fullName>
    </recommendedName>
</protein>
<dbReference type="PANTHER" id="PTHR38449">
    <property type="entry name" value="REGULATORY PROTEIN TM_1690-RELATED"/>
    <property type="match status" value="1"/>
</dbReference>
<evidence type="ECO:0000313" key="2">
    <source>
        <dbReference type="EMBL" id="ASB40363.1"/>
    </source>
</evidence>
<gene>
    <name evidence="2" type="ORF">ADH66_06600</name>
    <name evidence="3" type="ORF">I5Q82_16700</name>
</gene>
<dbReference type="Proteomes" id="UP000596035">
    <property type="component" value="Chromosome"/>
</dbReference>
<reference evidence="3 5" key="3">
    <citation type="submission" date="2020-11" db="EMBL/GenBank/DDBJ databases">
        <title>Closed and high quality bacterial genomes of the OMM12 community.</title>
        <authorList>
            <person name="Marbouty M."/>
            <person name="Lamy-Besnier Q."/>
            <person name="Debarbieux L."/>
            <person name="Koszul R."/>
        </authorList>
    </citation>
    <scope>NUCLEOTIDE SEQUENCE [LARGE SCALE GENOMIC DNA]</scope>
    <source>
        <strain evidence="3 5">KB18</strain>
    </source>
</reference>
<accession>A0A1Z2XPI5</accession>
<sequence length="87" mass="9243">MKLINIGFGNMVSASKVVAVVSNESAPIKRMVQDAKERGAVIDATFGRKTKAVIIMDSGSIVLSAIMPETVAGRFNGREDMGGEENE</sequence>
<dbReference type="RefSeq" id="WP_066534132.1">
    <property type="nucleotide sequence ID" value="NZ_CAJTCQ010000008.1"/>
</dbReference>
<reference evidence="2" key="1">
    <citation type="journal article" date="2017" name="Genome Announc.">
        <title>High-Quality Whole-Genome Sequences of the Oligo-Mouse-Microbiota Bacterial Community.</title>
        <authorList>
            <person name="Garzetti D."/>
            <person name="Brugiroux S."/>
            <person name="Bunk B."/>
            <person name="Pukall R."/>
            <person name="McCoy K.D."/>
            <person name="Macpherson A.J."/>
            <person name="Stecher B."/>
        </authorList>
    </citation>
    <scope>NUCLEOTIDE SEQUENCE</scope>
    <source>
        <strain evidence="2">KB18</strain>
    </source>
</reference>
<dbReference type="NCBIfam" id="NF003315">
    <property type="entry name" value="PRK04323.1"/>
    <property type="match status" value="1"/>
</dbReference>
<evidence type="ECO:0000313" key="5">
    <source>
        <dbReference type="Proteomes" id="UP000596035"/>
    </source>
</evidence>
<evidence type="ECO:0000313" key="4">
    <source>
        <dbReference type="Proteomes" id="UP000196710"/>
    </source>
</evidence>
<dbReference type="KEGG" id="amur:ADH66_06600"/>
<proteinExistence type="inferred from homology"/>
<evidence type="ECO:0000256" key="1">
    <source>
        <dbReference type="HAMAP-Rule" id="MF_01503"/>
    </source>
</evidence>
<organism evidence="3 5">
    <name type="scientific">Acutalibacter muris</name>
    <dbReference type="NCBI Taxonomy" id="1796620"/>
    <lineage>
        <taxon>Bacteria</taxon>
        <taxon>Bacillati</taxon>
        <taxon>Bacillota</taxon>
        <taxon>Clostridia</taxon>
        <taxon>Eubacteriales</taxon>
        <taxon>Acutalibacteraceae</taxon>
        <taxon>Acutalibacter</taxon>
    </lineage>
</organism>
<keyword evidence="4" id="KW-1185">Reference proteome</keyword>
<dbReference type="EMBL" id="CP065321">
    <property type="protein sequence ID" value="QQR29654.1"/>
    <property type="molecule type" value="Genomic_DNA"/>
</dbReference>
<name>A0A1Z2XPI5_9FIRM</name>
<dbReference type="EMBL" id="CP021422">
    <property type="protein sequence ID" value="ASB40363.1"/>
    <property type="molecule type" value="Genomic_DNA"/>
</dbReference>
<dbReference type="PANTHER" id="PTHR38449:SF1">
    <property type="entry name" value="REGULATORY PROTEIN SSL2874-RELATED"/>
    <property type="match status" value="1"/>
</dbReference>
<dbReference type="HAMAP" id="MF_01503">
    <property type="entry name" value="RemA"/>
    <property type="match status" value="1"/>
</dbReference>
<reference evidence="4" key="2">
    <citation type="submission" date="2017-05" db="EMBL/GenBank/DDBJ databases">
        <title>Improved OligoMM genomes.</title>
        <authorList>
            <person name="Garzetti D."/>
        </authorList>
    </citation>
    <scope>NUCLEOTIDE SEQUENCE [LARGE SCALE GENOMIC DNA]</scope>
    <source>
        <strain evidence="4">KB18</strain>
    </source>
</reference>
<dbReference type="Pfam" id="PF04025">
    <property type="entry name" value="RemA-like"/>
    <property type="match status" value="1"/>
</dbReference>
<evidence type="ECO:0000313" key="3">
    <source>
        <dbReference type="EMBL" id="QQR29654.1"/>
    </source>
</evidence>